<organism evidence="3">
    <name type="scientific">Spirodela intermedia</name>
    <name type="common">Intermediate duckweed</name>
    <dbReference type="NCBI Taxonomy" id="51605"/>
    <lineage>
        <taxon>Eukaryota</taxon>
        <taxon>Viridiplantae</taxon>
        <taxon>Streptophyta</taxon>
        <taxon>Embryophyta</taxon>
        <taxon>Tracheophyta</taxon>
        <taxon>Spermatophyta</taxon>
        <taxon>Magnoliopsida</taxon>
        <taxon>Liliopsida</taxon>
        <taxon>Araceae</taxon>
        <taxon>Lemnoideae</taxon>
        <taxon>Spirodela</taxon>
    </lineage>
</organism>
<feature type="domain" description="J" evidence="2">
    <location>
        <begin position="86"/>
        <end position="155"/>
    </location>
</feature>
<dbReference type="AlphaFoldDB" id="A0A7I8IF00"/>
<dbReference type="Proteomes" id="UP001189122">
    <property type="component" value="Unassembled WGS sequence"/>
</dbReference>
<dbReference type="PROSITE" id="PS50076">
    <property type="entry name" value="DNAJ_2"/>
    <property type="match status" value="1"/>
</dbReference>
<keyword evidence="4" id="KW-1185">Reference proteome</keyword>
<dbReference type="Pfam" id="PF00226">
    <property type="entry name" value="DnaJ"/>
    <property type="match status" value="1"/>
</dbReference>
<gene>
    <name evidence="3" type="ORF">SI7747_02002504</name>
</gene>
<dbReference type="InterPro" id="IPR018253">
    <property type="entry name" value="DnaJ_domain_CS"/>
</dbReference>
<name>A0A7I8IF00_SPIIN</name>
<evidence type="ECO:0000256" key="1">
    <source>
        <dbReference type="SAM" id="MobiDB-lite"/>
    </source>
</evidence>
<evidence type="ECO:0000313" key="3">
    <source>
        <dbReference type="EMBL" id="CAA2616281.1"/>
    </source>
</evidence>
<dbReference type="SMART" id="SM00271">
    <property type="entry name" value="DnaJ"/>
    <property type="match status" value="1"/>
</dbReference>
<feature type="region of interest" description="Disordered" evidence="1">
    <location>
        <begin position="162"/>
        <end position="203"/>
    </location>
</feature>
<reference evidence="3 4" key="1">
    <citation type="submission" date="2019-12" db="EMBL/GenBank/DDBJ databases">
        <authorList>
            <person name="Scholz U."/>
            <person name="Mascher M."/>
            <person name="Fiebig A."/>
        </authorList>
    </citation>
    <scope>NUCLEOTIDE SEQUENCE</scope>
</reference>
<dbReference type="Gene3D" id="1.10.287.110">
    <property type="entry name" value="DnaJ domain"/>
    <property type="match status" value="1"/>
</dbReference>
<dbReference type="InterPro" id="IPR036869">
    <property type="entry name" value="J_dom_sf"/>
</dbReference>
<protein>
    <recommendedName>
        <fullName evidence="2">J domain-containing protein</fullName>
    </recommendedName>
</protein>
<dbReference type="EMBL" id="LR743589">
    <property type="protein sequence ID" value="CAA2616281.1"/>
    <property type="molecule type" value="Genomic_DNA"/>
</dbReference>
<accession>A0A7I8IF00</accession>
<dbReference type="InterPro" id="IPR001623">
    <property type="entry name" value="DnaJ_domain"/>
</dbReference>
<dbReference type="PROSITE" id="PS00636">
    <property type="entry name" value="DNAJ_1"/>
    <property type="match status" value="1"/>
</dbReference>
<sequence>MAASPLSPSSSSASSVNIFRDKAFRRSSSLPPLRTSRIPKASASCAFATEHEREKADGHRYYHYFPGCSDDGGVGTGRGGTIMAETLYDVLEVGAGATAQEIKAAYRRLARACHPDVVRADRRGGGGSAAEFMRIHAAYATLSDPDKRAEYDRRVVTTSAMRRRPPFGWESSSSASVYSPASPGSSSPSSRYRQRTWETDQCW</sequence>
<dbReference type="SUPFAM" id="SSF46565">
    <property type="entry name" value="Chaperone J-domain"/>
    <property type="match status" value="1"/>
</dbReference>
<dbReference type="PRINTS" id="PR00625">
    <property type="entry name" value="JDOMAIN"/>
</dbReference>
<dbReference type="CDD" id="cd06257">
    <property type="entry name" value="DnaJ"/>
    <property type="match status" value="1"/>
</dbReference>
<proteinExistence type="predicted"/>
<evidence type="ECO:0000313" key="4">
    <source>
        <dbReference type="Proteomes" id="UP001189122"/>
    </source>
</evidence>
<evidence type="ECO:0000259" key="2">
    <source>
        <dbReference type="PROSITE" id="PS50076"/>
    </source>
</evidence>
<dbReference type="InterPro" id="IPR052276">
    <property type="entry name" value="Diphthamide-biosynth_chaperone"/>
</dbReference>
<dbReference type="PANTHER" id="PTHR44240">
    <property type="entry name" value="DNAJ DOMAIN (PROKARYOTIC HEAT SHOCK PROTEIN)-RELATED"/>
    <property type="match status" value="1"/>
</dbReference>
<dbReference type="GO" id="GO:0005783">
    <property type="term" value="C:endoplasmic reticulum"/>
    <property type="evidence" value="ECO:0007669"/>
    <property type="project" value="UniProtKB-ARBA"/>
</dbReference>
<dbReference type="EMBL" id="CACRZD030000002">
    <property type="protein sequence ID" value="CAA6655964.1"/>
    <property type="molecule type" value="Genomic_DNA"/>
</dbReference>
<dbReference type="PANTHER" id="PTHR44240:SF10">
    <property type="entry name" value="J DOMAIN-CONTAINING PROTEIN"/>
    <property type="match status" value="1"/>
</dbReference>
<feature type="compositionally biased region" description="Low complexity" evidence="1">
    <location>
        <begin position="171"/>
        <end position="190"/>
    </location>
</feature>